<reference evidence="3 4" key="1">
    <citation type="journal article" date="2012" name="Stand. Genomic Sci.">
        <title>Genome sequence of the soil bacterium Saccharomonospora azurea type strain (NA-128(T)).</title>
        <authorList>
            <person name="Klenk H.P."/>
            <person name="Held B."/>
            <person name="Lucas S."/>
            <person name="Lapidus A."/>
            <person name="Copeland A."/>
            <person name="Hammon N."/>
            <person name="Pitluck S."/>
            <person name="Goodwin L.A."/>
            <person name="Han C."/>
            <person name="Tapia R."/>
            <person name="Brambilla E.M."/>
            <person name="Potter G."/>
            <person name="Land M."/>
            <person name="Ivanova N."/>
            <person name="Rohde M."/>
            <person name="Goker M."/>
            <person name="Detter J.C."/>
            <person name="Kyrpides N.C."/>
            <person name="Woyke T."/>
        </authorList>
    </citation>
    <scope>NUCLEOTIDE SEQUENCE [LARGE SCALE GENOMIC DNA]</scope>
    <source>
        <strain evidence="3 4">NA-128</strain>
    </source>
</reference>
<name>H8GAJ1_9PSEU</name>
<organism evidence="3 4">
    <name type="scientific">Saccharomonospora azurea NA-128</name>
    <dbReference type="NCBI Taxonomy" id="882081"/>
    <lineage>
        <taxon>Bacteria</taxon>
        <taxon>Bacillati</taxon>
        <taxon>Actinomycetota</taxon>
        <taxon>Actinomycetes</taxon>
        <taxon>Pseudonocardiales</taxon>
        <taxon>Pseudonocardiaceae</taxon>
        <taxon>Saccharomonospora</taxon>
    </lineage>
</organism>
<feature type="region of interest" description="Disordered" evidence="1">
    <location>
        <begin position="49"/>
        <end position="232"/>
    </location>
</feature>
<dbReference type="HOGENOM" id="CLU_1102181_0_0_11"/>
<evidence type="ECO:0000256" key="2">
    <source>
        <dbReference type="SAM" id="Phobius"/>
    </source>
</evidence>
<feature type="compositionally biased region" description="Low complexity" evidence="1">
    <location>
        <begin position="186"/>
        <end position="232"/>
    </location>
</feature>
<evidence type="ECO:0000313" key="4">
    <source>
        <dbReference type="Proteomes" id="UP000004705"/>
    </source>
</evidence>
<dbReference type="RefSeq" id="WP_005444153.1">
    <property type="nucleotide sequence ID" value="NZ_CM001466.1"/>
</dbReference>
<keyword evidence="2" id="KW-0472">Membrane</keyword>
<protein>
    <submittedName>
        <fullName evidence="3">Uncharacterized protein</fullName>
    </submittedName>
</protein>
<accession>H8GAJ1</accession>
<keyword evidence="2" id="KW-0812">Transmembrane</keyword>
<evidence type="ECO:0000256" key="1">
    <source>
        <dbReference type="SAM" id="MobiDB-lite"/>
    </source>
</evidence>
<dbReference type="Proteomes" id="UP000004705">
    <property type="component" value="Chromosome"/>
</dbReference>
<proteinExistence type="predicted"/>
<evidence type="ECO:0000313" key="3">
    <source>
        <dbReference type="EMBL" id="EHY90656.1"/>
    </source>
</evidence>
<feature type="compositionally biased region" description="Polar residues" evidence="1">
    <location>
        <begin position="1"/>
        <end position="10"/>
    </location>
</feature>
<feature type="compositionally biased region" description="Acidic residues" evidence="1">
    <location>
        <begin position="169"/>
        <end position="180"/>
    </location>
</feature>
<feature type="region of interest" description="Disordered" evidence="1">
    <location>
        <begin position="1"/>
        <end position="21"/>
    </location>
</feature>
<gene>
    <name evidence="3" type="ORF">SacazDRAFT_03796</name>
</gene>
<feature type="compositionally biased region" description="Polar residues" evidence="1">
    <location>
        <begin position="95"/>
        <end position="133"/>
    </location>
</feature>
<keyword evidence="2" id="KW-1133">Transmembrane helix</keyword>
<dbReference type="EMBL" id="CM001466">
    <property type="protein sequence ID" value="EHY90656.1"/>
    <property type="molecule type" value="Genomic_DNA"/>
</dbReference>
<sequence length="232" mass="22959">MTTSPGQQPRDQVAPPRESAGRLHRTGYLALAASGLALCTAFAAVAQIVQPESTGNTQTTQTGRSSGGGEPAEIVPGQAEPAETTVVIDGVAVTGSISATSETPTTVITTDENGTRHTTVHTPSPSQPTRSSDNGGGGSTKPEPTGPTDDPGPNPTDPPEPSDSAPSEPDPEPDPTDPEPEPSTPNPSDGTSPPAGSSSPAGAPSSTEQRSDTSTTGATSTAQPSGTATSTS</sequence>
<feature type="compositionally biased region" description="Pro residues" evidence="1">
    <location>
        <begin position="150"/>
        <end position="161"/>
    </location>
</feature>
<dbReference type="OrthoDB" id="3557356at2"/>
<feature type="compositionally biased region" description="Low complexity" evidence="1">
    <location>
        <begin position="53"/>
        <end position="64"/>
    </location>
</feature>
<dbReference type="AlphaFoldDB" id="H8GAJ1"/>
<keyword evidence="4" id="KW-1185">Reference proteome</keyword>
<feature type="transmembrane region" description="Helical" evidence="2">
    <location>
        <begin position="27"/>
        <end position="49"/>
    </location>
</feature>